<sequence>MVDGFLKSYKCQDQVILNRRAKCAISNMILLNYLFAHCIDEMAMGCGRWRNNVVLSVLNKSQIFKY</sequence>
<name>A0A0H5C2X4_CYBJN</name>
<organism evidence="1 2">
    <name type="scientific">Cyberlindnera jadinii (strain ATCC 18201 / CBS 1600 / BCRC 20928 / JCM 3617 / NBRC 0987 / NRRL Y-1542)</name>
    <name type="common">Torula yeast</name>
    <name type="synonym">Candida utilis</name>
    <dbReference type="NCBI Taxonomy" id="983966"/>
    <lineage>
        <taxon>Eukaryota</taxon>
        <taxon>Fungi</taxon>
        <taxon>Dikarya</taxon>
        <taxon>Ascomycota</taxon>
        <taxon>Saccharomycotina</taxon>
        <taxon>Saccharomycetes</taxon>
        <taxon>Phaffomycetales</taxon>
        <taxon>Phaffomycetaceae</taxon>
        <taxon>Cyberlindnera</taxon>
    </lineage>
</organism>
<reference evidence="2" key="1">
    <citation type="journal article" date="2015" name="J. Biotechnol.">
        <title>The structure of the Cyberlindnera jadinii genome and its relation to Candida utilis analyzed by the occurrence of single nucleotide polymorphisms.</title>
        <authorList>
            <person name="Rupp O."/>
            <person name="Brinkrolf K."/>
            <person name="Buerth C."/>
            <person name="Kunigo M."/>
            <person name="Schneider J."/>
            <person name="Jaenicke S."/>
            <person name="Goesmann A."/>
            <person name="Puehler A."/>
            <person name="Jaeger K.-E."/>
            <person name="Ernst J.F."/>
        </authorList>
    </citation>
    <scope>NUCLEOTIDE SEQUENCE [LARGE SCALE GENOMIC DNA]</scope>
    <source>
        <strain evidence="2">ATCC 18201 / CBS 1600 / BCRC 20928 / JCM 3617 / NBRC 0987 / NRRL Y-1542</strain>
    </source>
</reference>
<evidence type="ECO:0000313" key="1">
    <source>
        <dbReference type="EMBL" id="CEP22330.1"/>
    </source>
</evidence>
<protein>
    <submittedName>
        <fullName evidence="1">Uncharacterized protein</fullName>
    </submittedName>
</protein>
<gene>
    <name evidence="1" type="ORF">BN1211_2668</name>
</gene>
<evidence type="ECO:0000313" key="2">
    <source>
        <dbReference type="Proteomes" id="UP000038830"/>
    </source>
</evidence>
<accession>A0A0H5C2X4</accession>
<dbReference type="AlphaFoldDB" id="A0A0H5C2X4"/>
<dbReference type="Proteomes" id="UP000038830">
    <property type="component" value="Unassembled WGS sequence"/>
</dbReference>
<dbReference type="EMBL" id="CDQK01000003">
    <property type="protein sequence ID" value="CEP22330.1"/>
    <property type="molecule type" value="Genomic_DNA"/>
</dbReference>
<proteinExistence type="predicted"/>